<reference evidence="1" key="2">
    <citation type="journal article" date="2015" name="Data Brief">
        <title>Shoot transcriptome of the giant reed, Arundo donax.</title>
        <authorList>
            <person name="Barrero R.A."/>
            <person name="Guerrero F.D."/>
            <person name="Moolhuijzen P."/>
            <person name="Goolsby J.A."/>
            <person name="Tidwell J."/>
            <person name="Bellgard S.E."/>
            <person name="Bellgard M.I."/>
        </authorList>
    </citation>
    <scope>NUCLEOTIDE SEQUENCE</scope>
    <source>
        <tissue evidence="1">Shoot tissue taken approximately 20 cm above the soil surface</tissue>
    </source>
</reference>
<reference evidence="1" key="1">
    <citation type="submission" date="2014-09" db="EMBL/GenBank/DDBJ databases">
        <authorList>
            <person name="Magalhaes I.L.F."/>
            <person name="Oliveira U."/>
            <person name="Santos F.R."/>
            <person name="Vidigal T.H.D.A."/>
            <person name="Brescovit A.D."/>
            <person name="Santos A.J."/>
        </authorList>
    </citation>
    <scope>NUCLEOTIDE SEQUENCE</scope>
    <source>
        <tissue evidence="1">Shoot tissue taken approximately 20 cm above the soil surface</tissue>
    </source>
</reference>
<sequence>MASISNQLPARCCSPLDRPLVKALLLIATSQPK</sequence>
<protein>
    <submittedName>
        <fullName evidence="1">Uncharacterized protein</fullName>
    </submittedName>
</protein>
<evidence type="ECO:0000313" key="1">
    <source>
        <dbReference type="EMBL" id="JAD71401.1"/>
    </source>
</evidence>
<proteinExistence type="predicted"/>
<dbReference type="EMBL" id="GBRH01226494">
    <property type="protein sequence ID" value="JAD71401.1"/>
    <property type="molecule type" value="Transcribed_RNA"/>
</dbReference>
<accession>A0A0A9C753</accession>
<organism evidence="1">
    <name type="scientific">Arundo donax</name>
    <name type="common">Giant reed</name>
    <name type="synonym">Donax arundinaceus</name>
    <dbReference type="NCBI Taxonomy" id="35708"/>
    <lineage>
        <taxon>Eukaryota</taxon>
        <taxon>Viridiplantae</taxon>
        <taxon>Streptophyta</taxon>
        <taxon>Embryophyta</taxon>
        <taxon>Tracheophyta</taxon>
        <taxon>Spermatophyta</taxon>
        <taxon>Magnoliopsida</taxon>
        <taxon>Liliopsida</taxon>
        <taxon>Poales</taxon>
        <taxon>Poaceae</taxon>
        <taxon>PACMAD clade</taxon>
        <taxon>Arundinoideae</taxon>
        <taxon>Arundineae</taxon>
        <taxon>Arundo</taxon>
    </lineage>
</organism>
<name>A0A0A9C753_ARUDO</name>
<dbReference type="AlphaFoldDB" id="A0A0A9C753"/>